<feature type="transmembrane region" description="Helical" evidence="1">
    <location>
        <begin position="76"/>
        <end position="93"/>
    </location>
</feature>
<evidence type="ECO:0000313" key="3">
    <source>
        <dbReference type="Proteomes" id="UP000604730"/>
    </source>
</evidence>
<protein>
    <submittedName>
        <fullName evidence="2">Gx transporter family protein</fullName>
    </submittedName>
</protein>
<comment type="caution">
    <text evidence="2">The sequence shown here is derived from an EMBL/GenBank/DDBJ whole genome shotgun (WGS) entry which is preliminary data.</text>
</comment>
<dbReference type="Gene3D" id="1.10.1760.20">
    <property type="match status" value="1"/>
</dbReference>
<dbReference type="EMBL" id="JAEPRJ010000001">
    <property type="protein sequence ID" value="MBK5897664.1"/>
    <property type="molecule type" value="Genomic_DNA"/>
</dbReference>
<dbReference type="InterPro" id="IPR014535">
    <property type="entry name" value="Hpre_diP_synt_I"/>
</dbReference>
<feature type="transmembrane region" description="Helical" evidence="1">
    <location>
        <begin position="41"/>
        <end position="70"/>
    </location>
</feature>
<reference evidence="2 3" key="1">
    <citation type="submission" date="2021-01" db="EMBL/GenBank/DDBJ databases">
        <title>Isolation and description of Catonella massiliensis sp. nov., a novel Catonella species, isolated from a stable periodontitis subject.</title>
        <authorList>
            <person name="Antezack A."/>
            <person name="Boxberger M."/>
            <person name="La Scola B."/>
            <person name="Monnet-Corti V."/>
        </authorList>
    </citation>
    <scope>NUCLEOTIDE SEQUENCE [LARGE SCALE GENOMIC DNA]</scope>
    <source>
        <strain evidence="2 3">Marseille-Q4567</strain>
    </source>
</reference>
<keyword evidence="1" id="KW-0812">Transmembrane</keyword>
<dbReference type="Pfam" id="PF07456">
    <property type="entry name" value="Hpre_diP_synt_I"/>
    <property type="match status" value="1"/>
</dbReference>
<dbReference type="PIRSF" id="PIRSF027391">
    <property type="entry name" value="Hpre_diP_synt_I"/>
    <property type="match status" value="1"/>
</dbReference>
<keyword evidence="1" id="KW-0472">Membrane</keyword>
<sequence length="164" mass="17446">MAKKVSLYGILVSLAFIASYIEVLIPFNFHIPGMKLGLANIAVLVALYTGGAKAGITVSIIRIILVGLTFGNPYSAIYGLSGGVLSLVVMMLLKRTDFFGMIGVSMAGGVAHNIGQLLCAMILLKLPAVFTYLSYLILVGTVTGALIGIIDEEVLKRLKIRLIM</sequence>
<dbReference type="InterPro" id="IPR010898">
    <property type="entry name" value="Hpre_diP_synth_I"/>
</dbReference>
<feature type="transmembrane region" description="Helical" evidence="1">
    <location>
        <begin position="129"/>
        <end position="150"/>
    </location>
</feature>
<gene>
    <name evidence="2" type="ORF">JJN12_07725</name>
</gene>
<evidence type="ECO:0000313" key="2">
    <source>
        <dbReference type="EMBL" id="MBK5897664.1"/>
    </source>
</evidence>
<accession>A0ABS1J0I1</accession>
<organism evidence="2 3">
    <name type="scientific">Catonella massiliensis</name>
    <dbReference type="NCBI Taxonomy" id="2799636"/>
    <lineage>
        <taxon>Bacteria</taxon>
        <taxon>Bacillati</taxon>
        <taxon>Bacillota</taxon>
        <taxon>Clostridia</taxon>
        <taxon>Lachnospirales</taxon>
        <taxon>Lachnospiraceae</taxon>
        <taxon>Catonella</taxon>
    </lineage>
</organism>
<feature type="transmembrane region" description="Helical" evidence="1">
    <location>
        <begin position="6"/>
        <end position="29"/>
    </location>
</feature>
<evidence type="ECO:0000256" key="1">
    <source>
        <dbReference type="SAM" id="Phobius"/>
    </source>
</evidence>
<name>A0ABS1J0I1_9FIRM</name>
<dbReference type="Proteomes" id="UP000604730">
    <property type="component" value="Unassembled WGS sequence"/>
</dbReference>
<dbReference type="RefSeq" id="WP_208429132.1">
    <property type="nucleotide sequence ID" value="NZ_JAEPRJ010000001.1"/>
</dbReference>
<keyword evidence="1" id="KW-1133">Transmembrane helix</keyword>
<keyword evidence="3" id="KW-1185">Reference proteome</keyword>
<proteinExistence type="predicted"/>